<protein>
    <submittedName>
        <fullName evidence="2">Uncharacterized protein</fullName>
    </submittedName>
</protein>
<sequence>MARCGDIDSSIRLIDPFGAHNRANSRHQRTCSPCPKRGCTISNEPARYSERAQLPAHKLLERAGLSSSYTGGPRFVPIRTTRSRSTSRTSHGVSSGLLTGTVGYSRKRHSVKMPRWGTIRKTRTQTFKWMYRGTEFKWGANPLSSLPPNS</sequence>
<dbReference type="AlphaFoldDB" id="L8X9V3"/>
<evidence type="ECO:0000313" key="2">
    <source>
        <dbReference type="EMBL" id="ELU45837.1"/>
    </source>
</evidence>
<dbReference type="Proteomes" id="UP000011668">
    <property type="component" value="Unassembled WGS sequence"/>
</dbReference>
<name>L8X9V3_THACA</name>
<gene>
    <name evidence="2" type="ORF">AG1IA_00124</name>
</gene>
<accession>L8X9V3</accession>
<dbReference type="HOGENOM" id="CLU_1741800_0_0_1"/>
<dbReference type="EMBL" id="AFRT01000031">
    <property type="protein sequence ID" value="ELU45837.1"/>
    <property type="molecule type" value="Genomic_DNA"/>
</dbReference>
<reference evidence="2 3" key="1">
    <citation type="journal article" date="2013" name="Nat. Commun.">
        <title>The evolution and pathogenic mechanisms of the rice sheath blight pathogen.</title>
        <authorList>
            <person name="Zheng A."/>
            <person name="Lin R."/>
            <person name="Xu L."/>
            <person name="Qin P."/>
            <person name="Tang C."/>
            <person name="Ai P."/>
            <person name="Zhang D."/>
            <person name="Liu Y."/>
            <person name="Sun Z."/>
            <person name="Feng H."/>
            <person name="Wang Y."/>
            <person name="Chen Y."/>
            <person name="Liang X."/>
            <person name="Fu R."/>
            <person name="Li Q."/>
            <person name="Zhang J."/>
            <person name="Yu X."/>
            <person name="Xie Z."/>
            <person name="Ding L."/>
            <person name="Guan P."/>
            <person name="Tang J."/>
            <person name="Liang Y."/>
            <person name="Wang S."/>
            <person name="Deng Q."/>
            <person name="Li S."/>
            <person name="Zhu J."/>
            <person name="Wang L."/>
            <person name="Liu H."/>
            <person name="Li P."/>
        </authorList>
    </citation>
    <scope>NUCLEOTIDE SEQUENCE [LARGE SCALE GENOMIC DNA]</scope>
    <source>
        <strain evidence="3">AG-1 IA</strain>
    </source>
</reference>
<feature type="compositionally biased region" description="Low complexity" evidence="1">
    <location>
        <begin position="79"/>
        <end position="90"/>
    </location>
</feature>
<proteinExistence type="predicted"/>
<feature type="region of interest" description="Disordered" evidence="1">
    <location>
        <begin position="74"/>
        <end position="100"/>
    </location>
</feature>
<evidence type="ECO:0000313" key="3">
    <source>
        <dbReference type="Proteomes" id="UP000011668"/>
    </source>
</evidence>
<evidence type="ECO:0000256" key="1">
    <source>
        <dbReference type="SAM" id="MobiDB-lite"/>
    </source>
</evidence>
<organism evidence="2 3">
    <name type="scientific">Thanatephorus cucumeris (strain AG1-IA)</name>
    <name type="common">Rice sheath blight fungus</name>
    <name type="synonym">Rhizoctonia solani</name>
    <dbReference type="NCBI Taxonomy" id="983506"/>
    <lineage>
        <taxon>Eukaryota</taxon>
        <taxon>Fungi</taxon>
        <taxon>Dikarya</taxon>
        <taxon>Basidiomycota</taxon>
        <taxon>Agaricomycotina</taxon>
        <taxon>Agaricomycetes</taxon>
        <taxon>Cantharellales</taxon>
        <taxon>Ceratobasidiaceae</taxon>
        <taxon>Rhizoctonia</taxon>
        <taxon>Rhizoctonia solani AG-1</taxon>
    </lineage>
</organism>
<keyword evidence="3" id="KW-1185">Reference proteome</keyword>
<comment type="caution">
    <text evidence="2">The sequence shown here is derived from an EMBL/GenBank/DDBJ whole genome shotgun (WGS) entry which is preliminary data.</text>
</comment>